<dbReference type="GO" id="GO:0005615">
    <property type="term" value="C:extracellular space"/>
    <property type="evidence" value="ECO:0007669"/>
    <property type="project" value="TreeGrafter"/>
</dbReference>
<dbReference type="PROSITE" id="PS50279">
    <property type="entry name" value="BPTI_KUNITZ_2"/>
    <property type="match status" value="1"/>
</dbReference>
<dbReference type="InterPro" id="IPR020901">
    <property type="entry name" value="Prtase_inh_Kunz-CS"/>
</dbReference>
<dbReference type="InterPro" id="IPR050098">
    <property type="entry name" value="TFPI/VKTCI-like"/>
</dbReference>
<dbReference type="CDD" id="cd00109">
    <property type="entry name" value="Kunitz-type"/>
    <property type="match status" value="1"/>
</dbReference>
<proteinExistence type="predicted"/>
<dbReference type="PRINTS" id="PR00759">
    <property type="entry name" value="BASICPTASE"/>
</dbReference>
<keyword evidence="2" id="KW-0722">Serine protease inhibitor</keyword>
<dbReference type="FunFam" id="4.10.410.10:FF:000020">
    <property type="entry name" value="Collagen, type VI, alpha 3"/>
    <property type="match status" value="1"/>
</dbReference>
<evidence type="ECO:0000256" key="3">
    <source>
        <dbReference type="ARBA" id="ARBA00023157"/>
    </source>
</evidence>
<evidence type="ECO:0000256" key="2">
    <source>
        <dbReference type="ARBA" id="ARBA00022900"/>
    </source>
</evidence>
<protein>
    <submittedName>
        <fullName evidence="6">BPTI/Kunitz inhibitor domain-containing protein</fullName>
    </submittedName>
</protein>
<dbReference type="WBParaSite" id="PSAMB.scaffold12635size2664.g34993.t1">
    <property type="protein sequence ID" value="PSAMB.scaffold12635size2664.g34993.t1"/>
    <property type="gene ID" value="PSAMB.scaffold12635size2664.g34993"/>
</dbReference>
<dbReference type="PROSITE" id="PS00280">
    <property type="entry name" value="BPTI_KUNITZ_1"/>
    <property type="match status" value="1"/>
</dbReference>
<dbReference type="SMART" id="SM00131">
    <property type="entry name" value="KU"/>
    <property type="match status" value="1"/>
</dbReference>
<dbReference type="AlphaFoldDB" id="A0A914UV44"/>
<dbReference type="InterPro" id="IPR036880">
    <property type="entry name" value="Kunitz_BPTI_sf"/>
</dbReference>
<keyword evidence="1" id="KW-0646">Protease inhibitor</keyword>
<feature type="domain" description="BPTI/Kunitz inhibitor" evidence="4">
    <location>
        <begin position="6"/>
        <end position="56"/>
    </location>
</feature>
<accession>A0A914UV44</accession>
<keyword evidence="5" id="KW-1185">Reference proteome</keyword>
<evidence type="ECO:0000259" key="4">
    <source>
        <dbReference type="PROSITE" id="PS50279"/>
    </source>
</evidence>
<keyword evidence="3" id="KW-1015">Disulfide bond</keyword>
<dbReference type="SUPFAM" id="SSF57362">
    <property type="entry name" value="BPTI-like"/>
    <property type="match status" value="1"/>
</dbReference>
<dbReference type="PANTHER" id="PTHR10083:SF328">
    <property type="entry name" value="TISSUE FACTOR PATHWAY INHIBITOR"/>
    <property type="match status" value="1"/>
</dbReference>
<evidence type="ECO:0000256" key="1">
    <source>
        <dbReference type="ARBA" id="ARBA00022690"/>
    </source>
</evidence>
<dbReference type="Proteomes" id="UP000887566">
    <property type="component" value="Unplaced"/>
</dbReference>
<evidence type="ECO:0000313" key="5">
    <source>
        <dbReference type="Proteomes" id="UP000887566"/>
    </source>
</evidence>
<name>A0A914UV44_9BILA</name>
<dbReference type="GO" id="GO:0004867">
    <property type="term" value="F:serine-type endopeptidase inhibitor activity"/>
    <property type="evidence" value="ECO:0007669"/>
    <property type="project" value="UniProtKB-KW"/>
</dbReference>
<dbReference type="PANTHER" id="PTHR10083">
    <property type="entry name" value="KUNITZ-TYPE PROTEASE INHIBITOR-RELATED"/>
    <property type="match status" value="1"/>
</dbReference>
<evidence type="ECO:0000313" key="6">
    <source>
        <dbReference type="WBParaSite" id="PSAMB.scaffold12635size2664.g34993.t1"/>
    </source>
</evidence>
<dbReference type="Pfam" id="PF00014">
    <property type="entry name" value="Kunitz_BPTI"/>
    <property type="match status" value="1"/>
</dbReference>
<dbReference type="Gene3D" id="4.10.410.10">
    <property type="entry name" value="Pancreatic trypsin inhibitor Kunitz domain"/>
    <property type="match status" value="1"/>
</dbReference>
<reference evidence="6" key="1">
    <citation type="submission" date="2022-11" db="UniProtKB">
        <authorList>
            <consortium name="WormBaseParasite"/>
        </authorList>
    </citation>
    <scope>IDENTIFICATION</scope>
</reference>
<organism evidence="5 6">
    <name type="scientific">Plectus sambesii</name>
    <dbReference type="NCBI Taxonomy" id="2011161"/>
    <lineage>
        <taxon>Eukaryota</taxon>
        <taxon>Metazoa</taxon>
        <taxon>Ecdysozoa</taxon>
        <taxon>Nematoda</taxon>
        <taxon>Chromadorea</taxon>
        <taxon>Plectida</taxon>
        <taxon>Plectina</taxon>
        <taxon>Plectoidea</taxon>
        <taxon>Plectidae</taxon>
        <taxon>Plectus</taxon>
    </lineage>
</organism>
<dbReference type="InterPro" id="IPR002223">
    <property type="entry name" value="Kunitz_BPTI"/>
</dbReference>
<sequence length="116" mass="12214">MSTAICNAPLAVGSCSNFVTRYYYDTASGQCRTFQYSGCGGNSNNFNSLSICQSTCGGVGVTGSSQCPADANVGLNCQFVRPNACNTDADCIGRVNTIQPTCCVTTCGYKICYQNY</sequence>